<comment type="caution">
    <text evidence="1">The sequence shown here is derived from an EMBL/GenBank/DDBJ whole genome shotgun (WGS) entry which is preliminary data.</text>
</comment>
<name>A0AAE4IAN6_PHOVU</name>
<proteinExistence type="predicted"/>
<protein>
    <submittedName>
        <fullName evidence="1">Uncharacterized protein</fullName>
    </submittedName>
</protein>
<dbReference type="Proteomes" id="UP001181239">
    <property type="component" value="Unassembled WGS sequence"/>
</dbReference>
<reference evidence="1" key="1">
    <citation type="submission" date="2023-10" db="EMBL/GenBank/DDBJ databases">
        <title>Genome of Potential pathogenic bacteria in Crohn's disease.</title>
        <authorList>
            <person name="Rodriguez-Palacios A."/>
        </authorList>
    </citation>
    <scope>NUCLEOTIDE SEQUENCE</scope>
    <source>
        <strain evidence="1">CavFT-hAR11</strain>
    </source>
</reference>
<dbReference type="RefSeq" id="WP_117463227.1">
    <property type="nucleotide sequence ID" value="NZ_JAWDET010000006.1"/>
</dbReference>
<dbReference type="AlphaFoldDB" id="A0AAE4IAN6"/>
<dbReference type="EMBL" id="JAWDET010000006">
    <property type="protein sequence ID" value="MDU0241756.1"/>
    <property type="molecule type" value="Genomic_DNA"/>
</dbReference>
<gene>
    <name evidence="1" type="ORF">RVH43_14250</name>
</gene>
<sequence>MKIQLILEINVPDGIGTYEDALEYLQYEIGFGANTCSCENPFMLYDKGVPYDVVSYEDCEIND</sequence>
<evidence type="ECO:0000313" key="1">
    <source>
        <dbReference type="EMBL" id="MDU0241756.1"/>
    </source>
</evidence>
<accession>A0AAE4IAN6</accession>
<organism evidence="1 2">
    <name type="scientific">Phocaeicola vulgatus</name>
    <name type="common">Bacteroides vulgatus</name>
    <dbReference type="NCBI Taxonomy" id="821"/>
    <lineage>
        <taxon>Bacteria</taxon>
        <taxon>Pseudomonadati</taxon>
        <taxon>Bacteroidota</taxon>
        <taxon>Bacteroidia</taxon>
        <taxon>Bacteroidales</taxon>
        <taxon>Bacteroidaceae</taxon>
        <taxon>Phocaeicola</taxon>
    </lineage>
</organism>
<evidence type="ECO:0000313" key="2">
    <source>
        <dbReference type="Proteomes" id="UP001181239"/>
    </source>
</evidence>